<accession>N6UZ62</accession>
<keyword evidence="5" id="KW-0342">GTP-binding</keyword>
<dbReference type="PATRIC" id="fig|363754.4.peg.4314"/>
<dbReference type="InterPro" id="IPR005517">
    <property type="entry name" value="Transl_elong_EFG/EF2_IV"/>
</dbReference>
<name>N6UZ62_9HYPH</name>
<evidence type="ECO:0000259" key="8">
    <source>
        <dbReference type="SMART" id="SM00889"/>
    </source>
</evidence>
<dbReference type="Pfam" id="PF00009">
    <property type="entry name" value="GTP_EFTU"/>
    <property type="match status" value="1"/>
</dbReference>
<dbReference type="EMBL" id="AQHN01000076">
    <property type="protein sequence ID" value="ENN86016.1"/>
    <property type="molecule type" value="Genomic_DNA"/>
</dbReference>
<feature type="domain" description="Elongation factor EFG" evidence="7">
    <location>
        <begin position="559"/>
        <end position="649"/>
    </location>
</feature>
<dbReference type="Gene3D" id="3.30.70.870">
    <property type="entry name" value="Elongation Factor G (Translational Gtpase), domain 3"/>
    <property type="match status" value="1"/>
</dbReference>
<dbReference type="CDD" id="cd03713">
    <property type="entry name" value="EFG_mtEFG_C"/>
    <property type="match status" value="1"/>
</dbReference>
<dbReference type="InterPro" id="IPR041095">
    <property type="entry name" value="EFG_II"/>
</dbReference>
<dbReference type="GO" id="GO:0003746">
    <property type="term" value="F:translation elongation factor activity"/>
    <property type="evidence" value="ECO:0007669"/>
    <property type="project" value="UniProtKB-KW"/>
</dbReference>
<dbReference type="GO" id="GO:0097216">
    <property type="term" value="F:guanosine tetraphosphate binding"/>
    <property type="evidence" value="ECO:0007669"/>
    <property type="project" value="UniProtKB-ARBA"/>
</dbReference>
<gene>
    <name evidence="9" type="primary">fusA</name>
    <name evidence="9" type="ORF">RHSP_65501</name>
</gene>
<evidence type="ECO:0000256" key="5">
    <source>
        <dbReference type="ARBA" id="ARBA00023134"/>
    </source>
</evidence>
<dbReference type="Gene3D" id="3.30.230.10">
    <property type="match status" value="1"/>
</dbReference>
<dbReference type="Proteomes" id="UP000012429">
    <property type="component" value="Unassembled WGS sequence"/>
</dbReference>
<dbReference type="Gene3D" id="3.30.70.240">
    <property type="match status" value="1"/>
</dbReference>
<evidence type="ECO:0000256" key="2">
    <source>
        <dbReference type="ARBA" id="ARBA00022741"/>
    </source>
</evidence>
<dbReference type="InterPro" id="IPR000795">
    <property type="entry name" value="T_Tr_GTP-bd_dom"/>
</dbReference>
<dbReference type="SUPFAM" id="SSF54980">
    <property type="entry name" value="EF-G C-terminal domain-like"/>
    <property type="match status" value="2"/>
</dbReference>
<keyword evidence="10" id="KW-1185">Reference proteome</keyword>
<evidence type="ECO:0000256" key="6">
    <source>
        <dbReference type="ARBA" id="ARBA00024731"/>
    </source>
</evidence>
<feature type="domain" description="Translation elongation factor EFG/EF2" evidence="8">
    <location>
        <begin position="440"/>
        <end position="557"/>
    </location>
</feature>
<dbReference type="InterPro" id="IPR014721">
    <property type="entry name" value="Ribsml_uS5_D2-typ_fold_subgr"/>
</dbReference>
<dbReference type="InterPro" id="IPR020568">
    <property type="entry name" value="Ribosomal_Su5_D2-typ_SF"/>
</dbReference>
<dbReference type="PANTHER" id="PTHR43261:SF7">
    <property type="entry name" value="ELONGATION FACTOR G-LIKE PROTEIN"/>
    <property type="match status" value="1"/>
</dbReference>
<dbReference type="AlphaFoldDB" id="N6UZ62"/>
<comment type="function">
    <text evidence="6">Catalyzes the GTP-dependent ribosomal translocation step during translation elongation. During this step, the ribosome changes from the pre-translocational (PRE) to the post-translocational (POST) state as the newly formed A-site-bound peptidyl-tRNA and P-site-bound deacylated tRNA move to the P and E sites, respectively. Catalyzes the coordinated movement of the two tRNA molecules, the mRNA and conformational changes in the ribosome.</text>
</comment>
<dbReference type="GO" id="GO:0005525">
    <property type="term" value="F:GTP binding"/>
    <property type="evidence" value="ECO:0007669"/>
    <property type="project" value="UniProtKB-KW"/>
</dbReference>
<dbReference type="CDD" id="cd01434">
    <property type="entry name" value="EFG_mtEFG1_IV"/>
    <property type="match status" value="1"/>
</dbReference>
<keyword evidence="2" id="KW-0547">Nucleotide-binding</keyword>
<organism evidence="9 10">
    <name type="scientific">Rhizobium freirei PRF 81</name>
    <dbReference type="NCBI Taxonomy" id="363754"/>
    <lineage>
        <taxon>Bacteria</taxon>
        <taxon>Pseudomonadati</taxon>
        <taxon>Pseudomonadota</taxon>
        <taxon>Alphaproteobacteria</taxon>
        <taxon>Hyphomicrobiales</taxon>
        <taxon>Rhizobiaceae</taxon>
        <taxon>Rhizobium/Agrobacterium group</taxon>
        <taxon>Rhizobium</taxon>
    </lineage>
</organism>
<dbReference type="InterPro" id="IPR035647">
    <property type="entry name" value="EFG_III/V"/>
</dbReference>
<dbReference type="Pfam" id="PF14492">
    <property type="entry name" value="EFG_III"/>
    <property type="match status" value="1"/>
</dbReference>
<keyword evidence="3 9" id="KW-0251">Elongation factor</keyword>
<evidence type="ECO:0000259" key="7">
    <source>
        <dbReference type="SMART" id="SM00838"/>
    </source>
</evidence>
<dbReference type="InterPro" id="IPR027417">
    <property type="entry name" value="P-loop_NTPase"/>
</dbReference>
<dbReference type="NCBIfam" id="NF009379">
    <property type="entry name" value="PRK12740.1-3"/>
    <property type="match status" value="1"/>
</dbReference>
<dbReference type="PANTHER" id="PTHR43261">
    <property type="entry name" value="TRANSLATION ELONGATION FACTOR G-RELATED"/>
    <property type="match status" value="1"/>
</dbReference>
<protein>
    <recommendedName>
        <fullName evidence="1">Elongation factor G</fullName>
    </recommendedName>
</protein>
<dbReference type="InterPro" id="IPR035649">
    <property type="entry name" value="EFG_V"/>
</dbReference>
<sequence>MAVGGRPMRCFTVLGPSQTGKSTVVEKLGSLEGAPRKSSSPYGLNLTEFTFGNEAWCALDAPGPNEALAHAQQALLASDACILCVSSAPEEAVLAAPYLRIVEASGTPCILFVNRMDEPRGRLRDVVAALQDYANHTLLLRQIPIREGDRITGSCDLISERAWRYREGQTSALIAIPESTAEREHEARTELLEHLSEFDDWLLEELIEDREPPSDALYAISSRVLRENRIIPVLIGAASHGNGMMRLMKALRHEAPPVGVLRQRLAHAGTIDEGKLMAVSFHAYHRQNVGKTVLVRALGEGLRQGASLGGSSLGAVQNLANGRSNSAVLPTPGDVFATVKSDHLPVPSLLTSGAVVAPPEWTEPPTPMLERILIPGSERDENKLSETLAKLSETDRGLKVLQEEGTGAQIVRAQGPVHLRDLCRTLSDVFHISVTDRTPSPIYRETITKSSEVHYRHRKQTGGAGQFADVKLSIHPNERGQGFTFGETIKGGAVPRNYIPAVEAGAREAMEKGPLGFEVIDVGVTLSDGQHHTVDSSEHAFRTASKMGVRQALSEGSTVLMQPVFRSEIHIPSVYSGSLVQIVSALNGQVLGFDRDETAKGWDIFRALVPGSALDDLARALRSATQGIGYFSKTFDHFEELYGKEADAIVRAHETSGVAH</sequence>
<proteinExistence type="predicted"/>
<evidence type="ECO:0000256" key="3">
    <source>
        <dbReference type="ARBA" id="ARBA00022768"/>
    </source>
</evidence>
<keyword evidence="4" id="KW-0648">Protein biosynthesis</keyword>
<dbReference type="SUPFAM" id="SSF54211">
    <property type="entry name" value="Ribosomal protein S5 domain 2-like"/>
    <property type="match status" value="1"/>
</dbReference>
<dbReference type="Pfam" id="PF03764">
    <property type="entry name" value="EFG_IV"/>
    <property type="match status" value="1"/>
</dbReference>
<reference evidence="9 10" key="1">
    <citation type="journal article" date="2012" name="BMC Genomics">
        <title>Genomic basis of broad host range and environmental adaptability of Rhizobium tropici CIAT 899 and Rhizobium sp. PRF 81 which are used in inoculants for common bean (Phaseolus vulgaris L.).</title>
        <authorList>
            <person name="Ormeno-Orrillo E."/>
            <person name="Menna P."/>
            <person name="Almeida L.G."/>
            <person name="Ollero F.J."/>
            <person name="Nicolas M.F."/>
            <person name="Pains Rodrigues E."/>
            <person name="Shigueyoshi Nakatani A."/>
            <person name="Silva Batista J.S."/>
            <person name="Oliveira Chueire L.M."/>
            <person name="Souza R.C."/>
            <person name="Ribeiro Vasconcelos A.T."/>
            <person name="Megias M."/>
            <person name="Hungria M."/>
            <person name="Martinez-Romero E."/>
        </authorList>
    </citation>
    <scope>NUCLEOTIDE SEQUENCE [LARGE SCALE GENOMIC DNA]</scope>
    <source>
        <strain evidence="9 10">PRF 81</strain>
    </source>
</reference>
<dbReference type="SUPFAM" id="SSF52540">
    <property type="entry name" value="P-loop containing nucleoside triphosphate hydrolases"/>
    <property type="match status" value="1"/>
</dbReference>
<dbReference type="Pfam" id="PF00679">
    <property type="entry name" value="EFG_C"/>
    <property type="match status" value="1"/>
</dbReference>
<dbReference type="Gene3D" id="3.40.50.300">
    <property type="entry name" value="P-loop containing nucleotide triphosphate hydrolases"/>
    <property type="match status" value="1"/>
</dbReference>
<evidence type="ECO:0000256" key="1">
    <source>
        <dbReference type="ARBA" id="ARBA00017872"/>
    </source>
</evidence>
<dbReference type="SMART" id="SM00838">
    <property type="entry name" value="EFG_C"/>
    <property type="match status" value="1"/>
</dbReference>
<evidence type="ECO:0000256" key="4">
    <source>
        <dbReference type="ARBA" id="ARBA00022917"/>
    </source>
</evidence>
<dbReference type="InterPro" id="IPR000640">
    <property type="entry name" value="EFG_V-like"/>
</dbReference>
<dbReference type="SMART" id="SM00889">
    <property type="entry name" value="EFG_IV"/>
    <property type="match status" value="1"/>
</dbReference>
<comment type="caution">
    <text evidence="9">The sequence shown here is derived from an EMBL/GenBank/DDBJ whole genome shotgun (WGS) entry which is preliminary data.</text>
</comment>
<dbReference type="InterPro" id="IPR047872">
    <property type="entry name" value="EFG_IV"/>
</dbReference>
<evidence type="ECO:0000313" key="10">
    <source>
        <dbReference type="Proteomes" id="UP000012429"/>
    </source>
</evidence>
<dbReference type="GO" id="GO:0032790">
    <property type="term" value="P:ribosome disassembly"/>
    <property type="evidence" value="ECO:0007669"/>
    <property type="project" value="TreeGrafter"/>
</dbReference>
<evidence type="ECO:0000313" key="9">
    <source>
        <dbReference type="EMBL" id="ENN86016.1"/>
    </source>
</evidence>
<dbReference type="STRING" id="363754.RHSP_65501"/>
<dbReference type="GO" id="GO:0003924">
    <property type="term" value="F:GTPase activity"/>
    <property type="evidence" value="ECO:0007669"/>
    <property type="project" value="InterPro"/>
</dbReference>